<dbReference type="STRING" id="595494.Tola_1864"/>
<dbReference type="PRINTS" id="PR00035">
    <property type="entry name" value="HTHGNTR"/>
</dbReference>
<dbReference type="KEGG" id="tau:Tola_1864"/>
<dbReference type="CDD" id="cd07377">
    <property type="entry name" value="WHTH_GntR"/>
    <property type="match status" value="1"/>
</dbReference>
<dbReference type="SUPFAM" id="SSF48008">
    <property type="entry name" value="GntR ligand-binding domain-like"/>
    <property type="match status" value="1"/>
</dbReference>
<dbReference type="InterPro" id="IPR000524">
    <property type="entry name" value="Tscrpt_reg_HTH_GntR"/>
</dbReference>
<feature type="domain" description="HTH gntR-type" evidence="4">
    <location>
        <begin position="12"/>
        <end position="79"/>
    </location>
</feature>
<keyword evidence="2" id="KW-0238">DNA-binding</keyword>
<reference evidence="6" key="1">
    <citation type="submission" date="2009-05" db="EMBL/GenBank/DDBJ databases">
        <title>Complete sequence of Tolumonas auensis DSM 9187.</title>
        <authorList>
            <consortium name="US DOE Joint Genome Institute"/>
            <person name="Lucas S."/>
            <person name="Copeland A."/>
            <person name="Lapidus A."/>
            <person name="Glavina del Rio T."/>
            <person name="Tice H."/>
            <person name="Bruce D."/>
            <person name="Goodwin L."/>
            <person name="Pitluck S."/>
            <person name="Chertkov O."/>
            <person name="Brettin T."/>
            <person name="Detter J.C."/>
            <person name="Han C."/>
            <person name="Larimer F."/>
            <person name="Land M."/>
            <person name="Hauser L."/>
            <person name="Kyrpides N."/>
            <person name="Mikhailova N."/>
            <person name="Spring S."/>
            <person name="Beller H."/>
        </authorList>
    </citation>
    <scope>NUCLEOTIDE SEQUENCE [LARGE SCALE GENOMIC DNA]</scope>
    <source>
        <strain evidence="6">DSM 9187 / TA4</strain>
    </source>
</reference>
<evidence type="ECO:0000256" key="1">
    <source>
        <dbReference type="ARBA" id="ARBA00023015"/>
    </source>
</evidence>
<dbReference type="EMBL" id="CP001616">
    <property type="protein sequence ID" value="ACQ93471.1"/>
    <property type="molecule type" value="Genomic_DNA"/>
</dbReference>
<dbReference type="GO" id="GO:0003700">
    <property type="term" value="F:DNA-binding transcription factor activity"/>
    <property type="evidence" value="ECO:0007669"/>
    <property type="project" value="InterPro"/>
</dbReference>
<evidence type="ECO:0000256" key="3">
    <source>
        <dbReference type="ARBA" id="ARBA00023163"/>
    </source>
</evidence>
<dbReference type="SMART" id="SM00895">
    <property type="entry name" value="FCD"/>
    <property type="match status" value="1"/>
</dbReference>
<dbReference type="eggNOG" id="COG1802">
    <property type="taxonomic scope" value="Bacteria"/>
</dbReference>
<proteinExistence type="predicted"/>
<keyword evidence="1" id="KW-0805">Transcription regulation</keyword>
<dbReference type="Gene3D" id="1.10.10.10">
    <property type="entry name" value="Winged helix-like DNA-binding domain superfamily/Winged helix DNA-binding domain"/>
    <property type="match status" value="1"/>
</dbReference>
<sequence length="222" mass="25527">MSQQPETQYNHLPAFERVASLLRDELIAGQLHAGQTLVEMDLAERLEASRNTVREALRQLLCEGLVTYQRNKGVTVRMMERSDIKDIYVIRRTLELQAISGGRYIKQEALARMLSAIETVESASRDDDWATAATYSLRFHQTIVSILGSRRFDSFFASIMAQLRLLFASAPDEKFFQQPWVERDRAIYQFLQASQRDDAVQLLSQYLDNSEQALLKLFATKE</sequence>
<evidence type="ECO:0000259" key="4">
    <source>
        <dbReference type="PROSITE" id="PS50949"/>
    </source>
</evidence>
<dbReference type="Pfam" id="PF00392">
    <property type="entry name" value="GntR"/>
    <property type="match status" value="1"/>
</dbReference>
<keyword evidence="3" id="KW-0804">Transcription</keyword>
<dbReference type="GO" id="GO:0003677">
    <property type="term" value="F:DNA binding"/>
    <property type="evidence" value="ECO:0007669"/>
    <property type="project" value="UniProtKB-KW"/>
</dbReference>
<dbReference type="InterPro" id="IPR036390">
    <property type="entry name" value="WH_DNA-bd_sf"/>
</dbReference>
<accession>C4LFV4</accession>
<dbReference type="InterPro" id="IPR008920">
    <property type="entry name" value="TF_FadR/GntR_C"/>
</dbReference>
<dbReference type="InterPro" id="IPR036388">
    <property type="entry name" value="WH-like_DNA-bd_sf"/>
</dbReference>
<organism evidence="5 6">
    <name type="scientific">Tolumonas auensis (strain DSM 9187 / NBRC 110442 / TA 4)</name>
    <dbReference type="NCBI Taxonomy" id="595494"/>
    <lineage>
        <taxon>Bacteria</taxon>
        <taxon>Pseudomonadati</taxon>
        <taxon>Pseudomonadota</taxon>
        <taxon>Gammaproteobacteria</taxon>
        <taxon>Aeromonadales</taxon>
        <taxon>Aeromonadaceae</taxon>
        <taxon>Tolumonas</taxon>
    </lineage>
</organism>
<dbReference type="InterPro" id="IPR011711">
    <property type="entry name" value="GntR_C"/>
</dbReference>
<gene>
    <name evidence="5" type="ordered locus">Tola_1864</name>
</gene>
<keyword evidence="6" id="KW-1185">Reference proteome</keyword>
<dbReference type="OrthoDB" id="8066003at2"/>
<dbReference type="PROSITE" id="PS50949">
    <property type="entry name" value="HTH_GNTR"/>
    <property type="match status" value="1"/>
</dbReference>
<evidence type="ECO:0000256" key="2">
    <source>
        <dbReference type="ARBA" id="ARBA00023125"/>
    </source>
</evidence>
<dbReference type="PANTHER" id="PTHR43537:SF45">
    <property type="entry name" value="GNTR FAMILY REGULATORY PROTEIN"/>
    <property type="match status" value="1"/>
</dbReference>
<evidence type="ECO:0000313" key="6">
    <source>
        <dbReference type="Proteomes" id="UP000009073"/>
    </source>
</evidence>
<dbReference type="SMART" id="SM00345">
    <property type="entry name" value="HTH_GNTR"/>
    <property type="match status" value="1"/>
</dbReference>
<evidence type="ECO:0000313" key="5">
    <source>
        <dbReference type="EMBL" id="ACQ93471.1"/>
    </source>
</evidence>
<dbReference type="RefSeq" id="WP_015878942.1">
    <property type="nucleotide sequence ID" value="NC_012691.1"/>
</dbReference>
<name>C4LFV4_TOLAT</name>
<dbReference type="Gene3D" id="1.20.120.530">
    <property type="entry name" value="GntR ligand-binding domain-like"/>
    <property type="match status" value="1"/>
</dbReference>
<dbReference type="Pfam" id="PF07729">
    <property type="entry name" value="FCD"/>
    <property type="match status" value="1"/>
</dbReference>
<protein>
    <submittedName>
        <fullName evidence="5">Transcriptional regulator, GntR family</fullName>
    </submittedName>
</protein>
<dbReference type="PANTHER" id="PTHR43537">
    <property type="entry name" value="TRANSCRIPTIONAL REGULATOR, GNTR FAMILY"/>
    <property type="match status" value="1"/>
</dbReference>
<dbReference type="SUPFAM" id="SSF46785">
    <property type="entry name" value="Winged helix' DNA-binding domain"/>
    <property type="match status" value="1"/>
</dbReference>
<dbReference type="Proteomes" id="UP000009073">
    <property type="component" value="Chromosome"/>
</dbReference>
<dbReference type="HOGENOM" id="CLU_017584_5_5_6"/>
<dbReference type="AlphaFoldDB" id="C4LFV4"/>
<reference evidence="5 6" key="2">
    <citation type="journal article" date="2011" name="Stand. Genomic Sci.">
        <title>Complete genome sequence of Tolumonas auensis type strain (TA 4).</title>
        <authorList>
            <person name="Chertkov O."/>
            <person name="Copeland A."/>
            <person name="Lucas S."/>
            <person name="Lapidus A."/>
            <person name="Berry K.W."/>
            <person name="Detter J.C."/>
            <person name="Del Rio T.G."/>
            <person name="Hammon N."/>
            <person name="Dalin E."/>
            <person name="Tice H."/>
            <person name="Pitluck S."/>
            <person name="Richardson P."/>
            <person name="Bruce D."/>
            <person name="Goodwin L."/>
            <person name="Han C."/>
            <person name="Tapia R."/>
            <person name="Saunders E."/>
            <person name="Schmutz J."/>
            <person name="Brettin T."/>
            <person name="Larimer F."/>
            <person name="Land M."/>
            <person name="Hauser L."/>
            <person name="Spring S."/>
            <person name="Rohde M."/>
            <person name="Kyrpides N.C."/>
            <person name="Ivanova N."/>
            <person name="Goker M."/>
            <person name="Beller H.R."/>
            <person name="Klenk H.P."/>
            <person name="Woyke T."/>
        </authorList>
    </citation>
    <scope>NUCLEOTIDE SEQUENCE [LARGE SCALE GENOMIC DNA]</scope>
    <source>
        <strain evidence="6">DSM 9187 / TA4</strain>
    </source>
</reference>